<organism evidence="1 2">
    <name type="scientific">Sphagnum jensenii</name>
    <dbReference type="NCBI Taxonomy" id="128206"/>
    <lineage>
        <taxon>Eukaryota</taxon>
        <taxon>Viridiplantae</taxon>
        <taxon>Streptophyta</taxon>
        <taxon>Embryophyta</taxon>
        <taxon>Bryophyta</taxon>
        <taxon>Sphagnophytina</taxon>
        <taxon>Sphagnopsida</taxon>
        <taxon>Sphagnales</taxon>
        <taxon>Sphagnaceae</taxon>
        <taxon>Sphagnum</taxon>
    </lineage>
</organism>
<dbReference type="Proteomes" id="UP001497522">
    <property type="component" value="Chromosome 7"/>
</dbReference>
<keyword evidence="2" id="KW-1185">Reference proteome</keyword>
<proteinExistence type="predicted"/>
<gene>
    <name evidence="1" type="ORF">CSSPJE1EN2_LOCUS21888</name>
</gene>
<sequence>MEVLTGNSRAPLPTDMILVLAALMRMASCTTQKSTILSIVTNLSTFVLNRTMSSAYSSVAMVVRDKGSEPGLYTN</sequence>
<protein>
    <recommendedName>
        <fullName evidence="3">Secreted protein</fullName>
    </recommendedName>
</protein>
<name>A0ABP1BVR8_9BRYO</name>
<evidence type="ECO:0008006" key="3">
    <source>
        <dbReference type="Google" id="ProtNLM"/>
    </source>
</evidence>
<evidence type="ECO:0000313" key="1">
    <source>
        <dbReference type="EMBL" id="CAK9880489.1"/>
    </source>
</evidence>
<reference evidence="1" key="1">
    <citation type="submission" date="2024-03" db="EMBL/GenBank/DDBJ databases">
        <authorList>
            <consortium name="ELIXIR-Norway"/>
            <consortium name="Elixir Norway"/>
        </authorList>
    </citation>
    <scope>NUCLEOTIDE SEQUENCE</scope>
</reference>
<accession>A0ABP1BVR8</accession>
<dbReference type="EMBL" id="OZ023708">
    <property type="protein sequence ID" value="CAK9880489.1"/>
    <property type="molecule type" value="Genomic_DNA"/>
</dbReference>
<evidence type="ECO:0000313" key="2">
    <source>
        <dbReference type="Proteomes" id="UP001497522"/>
    </source>
</evidence>